<dbReference type="PATRIC" id="fig|1961.12.peg.6686"/>
<feature type="transmembrane region" description="Helical" evidence="1">
    <location>
        <begin position="97"/>
        <end position="116"/>
    </location>
</feature>
<feature type="transmembrane region" description="Helical" evidence="1">
    <location>
        <begin position="6"/>
        <end position="26"/>
    </location>
</feature>
<organism evidence="2 3">
    <name type="scientific">Streptomyces virginiae</name>
    <name type="common">Streptomyces cinnamonensis</name>
    <dbReference type="NCBI Taxonomy" id="1961"/>
    <lineage>
        <taxon>Bacteria</taxon>
        <taxon>Bacillati</taxon>
        <taxon>Actinomycetota</taxon>
        <taxon>Actinomycetes</taxon>
        <taxon>Kitasatosporales</taxon>
        <taxon>Streptomycetaceae</taxon>
        <taxon>Streptomyces</taxon>
    </lineage>
</organism>
<keyword evidence="1" id="KW-1133">Transmembrane helix</keyword>
<evidence type="ECO:0000256" key="1">
    <source>
        <dbReference type="SAM" id="Phobius"/>
    </source>
</evidence>
<sequence>MAIGTLSEPFLAVSGLTAASAALLSLPRLPHTLRIARTWYPFAWSTLYCAGLAVGLAVLYTSPGAAWRRAQRPPREFSARRLARDWVHIWDTVLSQWAYLGAAAAGVLLGFTLALARTRTRADAPAARRPGLPPPAARLLLILPVPLLVLSSLAVAHGLRMGYGGNGWTYARTWTSFLIPYLATLTLYGALIGHRASRHTRTPATLHPRRVVPLLAGTFTLLALAALIPAAQQLTTQTVTRAARWDVQDARIRAEAARGAGSVTYQAMPIGSLAEPYFSRHEGKDWVGPCTARYYQVQQIHRPLGDG</sequence>
<feature type="transmembrane region" description="Helical" evidence="1">
    <location>
        <begin position="171"/>
        <end position="191"/>
    </location>
</feature>
<feature type="transmembrane region" description="Helical" evidence="1">
    <location>
        <begin position="38"/>
        <end position="60"/>
    </location>
</feature>
<dbReference type="EMBL" id="LGUV01000360">
    <property type="protein sequence ID" value="KOG45717.1"/>
    <property type="molecule type" value="Genomic_DNA"/>
</dbReference>
<evidence type="ECO:0000313" key="3">
    <source>
        <dbReference type="Proteomes" id="UP000037084"/>
    </source>
</evidence>
<dbReference type="RefSeq" id="WP_159040470.1">
    <property type="nucleotide sequence ID" value="NZ_LGUV01000360.1"/>
</dbReference>
<comment type="caution">
    <text evidence="2">The sequence shown here is derived from an EMBL/GenBank/DDBJ whole genome shotgun (WGS) entry which is preliminary data.</text>
</comment>
<accession>A0A0L8M5K6</accession>
<evidence type="ECO:0000313" key="2">
    <source>
        <dbReference type="EMBL" id="KOG45717.1"/>
    </source>
</evidence>
<reference evidence="3" key="1">
    <citation type="submission" date="2015-07" db="EMBL/GenBank/DDBJ databases">
        <authorList>
            <consortium name="Consortium for Microbial Forensics and Genomics (microFORGE)"/>
            <person name="Knight B.M."/>
            <person name="Roberts D.P."/>
            <person name="Lin D."/>
            <person name="Hari K."/>
            <person name="Fletcher J."/>
            <person name="Melcher U."/>
            <person name="Blagden T."/>
            <person name="Winegar R.A."/>
        </authorList>
    </citation>
    <scope>NUCLEOTIDE SEQUENCE [LARGE SCALE GENOMIC DNA]</scope>
    <source>
        <strain evidence="3">NRRL B-1447</strain>
    </source>
</reference>
<name>A0A0L8M5K6_STRVG</name>
<dbReference type="Proteomes" id="UP000037084">
    <property type="component" value="Unassembled WGS sequence"/>
</dbReference>
<protein>
    <submittedName>
        <fullName evidence="2">Uncharacterized protein</fullName>
    </submittedName>
</protein>
<proteinExistence type="predicted"/>
<dbReference type="OrthoDB" id="4851474at2"/>
<gene>
    <name evidence="2" type="ORF">ADK75_30130</name>
</gene>
<dbReference type="AlphaFoldDB" id="A0A0L8M5K6"/>
<keyword evidence="1" id="KW-0812">Transmembrane</keyword>
<feature type="transmembrane region" description="Helical" evidence="1">
    <location>
        <begin position="211"/>
        <end position="231"/>
    </location>
</feature>
<keyword evidence="1" id="KW-0472">Membrane</keyword>
<feature type="transmembrane region" description="Helical" evidence="1">
    <location>
        <begin position="137"/>
        <end position="159"/>
    </location>
</feature>